<proteinExistence type="predicted"/>
<comment type="caution">
    <text evidence="1">The sequence shown here is derived from an EMBL/GenBank/DDBJ whole genome shotgun (WGS) entry which is preliminary data.</text>
</comment>
<evidence type="ECO:0000313" key="2">
    <source>
        <dbReference type="Proteomes" id="UP001164929"/>
    </source>
</evidence>
<dbReference type="Proteomes" id="UP001164929">
    <property type="component" value="Chromosome 13"/>
</dbReference>
<dbReference type="AlphaFoldDB" id="A0AAD6LVK3"/>
<protein>
    <submittedName>
        <fullName evidence="1">Uncharacterized protein</fullName>
    </submittedName>
</protein>
<reference evidence="1" key="1">
    <citation type="journal article" date="2023" name="Mol. Ecol. Resour.">
        <title>Chromosome-level genome assembly of a triploid poplar Populus alba 'Berolinensis'.</title>
        <authorList>
            <person name="Chen S."/>
            <person name="Yu Y."/>
            <person name="Wang X."/>
            <person name="Wang S."/>
            <person name="Zhang T."/>
            <person name="Zhou Y."/>
            <person name="He R."/>
            <person name="Meng N."/>
            <person name="Wang Y."/>
            <person name="Liu W."/>
            <person name="Liu Z."/>
            <person name="Liu J."/>
            <person name="Guo Q."/>
            <person name="Huang H."/>
            <person name="Sederoff R.R."/>
            <person name="Wang G."/>
            <person name="Qu G."/>
            <person name="Chen S."/>
        </authorList>
    </citation>
    <scope>NUCLEOTIDE SEQUENCE</scope>
    <source>
        <strain evidence="1">SC-2020</strain>
    </source>
</reference>
<name>A0AAD6LVK3_9ROSI</name>
<accession>A0AAD6LVK3</accession>
<sequence>MECGIVKAFQAQCWRSTILMFNMGDTVFLETKTTHPYNDSEDGEIIPGEMDDESCFHLQLYNLVAQELERRIPKNKAATWFDMSLDNYAKCFQFTFLLPQLGERLRREFLCSYLFGILLLLLPGTDKDRFSSVGMVAVGGRGREGDLVCDCNAKDSSSLSFELDNLSFAKRCISRFPSSSLFILGFDPVICLPALELLIFPGDSEL</sequence>
<evidence type="ECO:0000313" key="1">
    <source>
        <dbReference type="EMBL" id="KAJ6974081.1"/>
    </source>
</evidence>
<gene>
    <name evidence="1" type="ORF">NC653_030220</name>
</gene>
<keyword evidence="2" id="KW-1185">Reference proteome</keyword>
<dbReference type="EMBL" id="JAQIZT010000013">
    <property type="protein sequence ID" value="KAJ6974081.1"/>
    <property type="molecule type" value="Genomic_DNA"/>
</dbReference>
<organism evidence="1 2">
    <name type="scientific">Populus alba x Populus x berolinensis</name>
    <dbReference type="NCBI Taxonomy" id="444605"/>
    <lineage>
        <taxon>Eukaryota</taxon>
        <taxon>Viridiplantae</taxon>
        <taxon>Streptophyta</taxon>
        <taxon>Embryophyta</taxon>
        <taxon>Tracheophyta</taxon>
        <taxon>Spermatophyta</taxon>
        <taxon>Magnoliopsida</taxon>
        <taxon>eudicotyledons</taxon>
        <taxon>Gunneridae</taxon>
        <taxon>Pentapetalae</taxon>
        <taxon>rosids</taxon>
        <taxon>fabids</taxon>
        <taxon>Malpighiales</taxon>
        <taxon>Salicaceae</taxon>
        <taxon>Saliceae</taxon>
        <taxon>Populus</taxon>
    </lineage>
</organism>